<keyword evidence="7" id="KW-0808">Transferase</keyword>
<gene>
    <name evidence="8" type="ORF">DEACI_1610</name>
    <name evidence="7" type="ORF">DEACI_4256</name>
</gene>
<dbReference type="InterPro" id="IPR027417">
    <property type="entry name" value="P-loop_NTPase"/>
</dbReference>
<dbReference type="Proteomes" id="UP001071230">
    <property type="component" value="Unassembled WGS sequence"/>
</dbReference>
<dbReference type="RefSeq" id="WP_240986634.1">
    <property type="nucleotide sequence ID" value="NZ_CDGJ01000040.1"/>
</dbReference>
<dbReference type="EMBL" id="CDGJ01000040">
    <property type="protein sequence ID" value="CEJ07152.1"/>
    <property type="molecule type" value="Genomic_DNA"/>
</dbReference>
<evidence type="ECO:0000259" key="5">
    <source>
        <dbReference type="PROSITE" id="PS50112"/>
    </source>
</evidence>
<dbReference type="CDD" id="cd00009">
    <property type="entry name" value="AAA"/>
    <property type="match status" value="1"/>
</dbReference>
<keyword evidence="2" id="KW-0067">ATP-binding</keyword>
<dbReference type="InterPro" id="IPR003593">
    <property type="entry name" value="AAA+_ATPase"/>
</dbReference>
<dbReference type="FunFam" id="3.40.50.300:FF:000006">
    <property type="entry name" value="DNA-binding transcriptional regulator NtrC"/>
    <property type="match status" value="1"/>
</dbReference>
<dbReference type="Gene3D" id="3.30.450.20">
    <property type="entry name" value="PAS domain"/>
    <property type="match status" value="1"/>
</dbReference>
<dbReference type="KEGG" id="aacx:DEACI_4256"/>
<dbReference type="Pfam" id="PF25601">
    <property type="entry name" value="AAA_lid_14"/>
    <property type="match status" value="1"/>
</dbReference>
<dbReference type="Pfam" id="PF00158">
    <property type="entry name" value="Sigma54_activat"/>
    <property type="match status" value="1"/>
</dbReference>
<dbReference type="GO" id="GO:0016740">
    <property type="term" value="F:transferase activity"/>
    <property type="evidence" value="ECO:0007669"/>
    <property type="project" value="UniProtKB-KW"/>
</dbReference>
<dbReference type="SUPFAM" id="SSF55785">
    <property type="entry name" value="PYP-like sensor domain (PAS domain)"/>
    <property type="match status" value="1"/>
</dbReference>
<dbReference type="Proteomes" id="UP000836597">
    <property type="component" value="Chromosome"/>
</dbReference>
<evidence type="ECO:0000256" key="1">
    <source>
        <dbReference type="ARBA" id="ARBA00022741"/>
    </source>
</evidence>
<evidence type="ECO:0000313" key="9">
    <source>
        <dbReference type="Proteomes" id="UP001071230"/>
    </source>
</evidence>
<name>A0A8S0VYX0_9FIRM</name>
<organism evidence="7">
    <name type="scientific">Acididesulfobacillus acetoxydans</name>
    <dbReference type="NCBI Taxonomy" id="1561005"/>
    <lineage>
        <taxon>Bacteria</taxon>
        <taxon>Bacillati</taxon>
        <taxon>Bacillota</taxon>
        <taxon>Clostridia</taxon>
        <taxon>Eubacteriales</taxon>
        <taxon>Peptococcaceae</taxon>
        <taxon>Acididesulfobacillus</taxon>
    </lineage>
</organism>
<sequence length="471" mass="53777">MANQHTLSKDDLRKILDNSFDEIFVVNRSGTVVYVNDACERHYGLKPSEVIGKTVHHLVSEGYYSPVLAPIVFRDKKQVTLEQKTHLGKKLVVTATPVLDERGEVELIVMNSRDITQIEQLRQDLANTNKLVERYKIEVQELRQQQINCSECYTFRSKKMRLCMETGQRVAPVNSTILLLGESGTGKSIFAKNIHKMSQRSDGPFITINCAAIPEQLMESELFGYRPGAFTGADKTGKVGLVELAHGGTLFLDEVGEIPLILQAKLLQLIQEHKYLPIGAKEDKEIDVRIIAATNRDLSQLVEQGTFREDLYYRLDVIEIEIPPLREREEDIIPLLNYFLNKYDSEYNVSHQFGHECLDILLYYTWPGNVREMEHLVERLVVTVPETVLQQKHLPKKFHEMATAPEKITTSFSSTIHFSSSGNSLKEKEEDLIIQLYKKLKSSYKVAETLKISQSKVSRVVRKHLANHPID</sequence>
<dbReference type="Gene3D" id="1.10.10.60">
    <property type="entry name" value="Homeodomain-like"/>
    <property type="match status" value="1"/>
</dbReference>
<reference evidence="8" key="1">
    <citation type="submission" date="2014-11" db="EMBL/GenBank/DDBJ databases">
        <authorList>
            <person name="Hornung B.V."/>
        </authorList>
    </citation>
    <scope>NUCLEOTIDE SEQUENCE</scope>
    <source>
        <strain evidence="8">INE</strain>
    </source>
</reference>
<dbReference type="PROSITE" id="PS50113">
    <property type="entry name" value="PAC"/>
    <property type="match status" value="1"/>
</dbReference>
<dbReference type="Pfam" id="PF08448">
    <property type="entry name" value="PAS_4"/>
    <property type="match status" value="1"/>
</dbReference>
<dbReference type="NCBIfam" id="TIGR00229">
    <property type="entry name" value="sensory_box"/>
    <property type="match status" value="1"/>
</dbReference>
<proteinExistence type="predicted"/>
<dbReference type="SMART" id="SM00091">
    <property type="entry name" value="PAS"/>
    <property type="match status" value="1"/>
</dbReference>
<feature type="domain" description="Sigma-54 factor interaction" evidence="4">
    <location>
        <begin position="153"/>
        <end position="382"/>
    </location>
</feature>
<keyword evidence="3" id="KW-0175">Coiled coil</keyword>
<dbReference type="InterPro" id="IPR000014">
    <property type="entry name" value="PAS"/>
</dbReference>
<evidence type="ECO:0000259" key="6">
    <source>
        <dbReference type="PROSITE" id="PS50113"/>
    </source>
</evidence>
<keyword evidence="9" id="KW-1185">Reference proteome</keyword>
<dbReference type="AlphaFoldDB" id="A0A8S0VYX0"/>
<evidence type="ECO:0000313" key="7">
    <source>
        <dbReference type="EMBL" id="CAA7603433.1"/>
    </source>
</evidence>
<feature type="domain" description="PAC" evidence="6">
    <location>
        <begin position="75"/>
        <end position="127"/>
    </location>
</feature>
<feature type="domain" description="PAS" evidence="5">
    <location>
        <begin position="8"/>
        <end position="54"/>
    </location>
</feature>
<dbReference type="InterPro" id="IPR025943">
    <property type="entry name" value="Sigma_54_int_dom_ATP-bd_2"/>
</dbReference>
<dbReference type="CDD" id="cd00130">
    <property type="entry name" value="PAS"/>
    <property type="match status" value="1"/>
</dbReference>
<dbReference type="InterPro" id="IPR025662">
    <property type="entry name" value="Sigma_54_int_dom_ATP-bd_1"/>
</dbReference>
<accession>A0A8S0VYX0</accession>
<dbReference type="InterPro" id="IPR058031">
    <property type="entry name" value="AAA_lid_NorR"/>
</dbReference>
<dbReference type="Gene3D" id="3.40.50.300">
    <property type="entry name" value="P-loop containing nucleotide triphosphate hydrolases"/>
    <property type="match status" value="1"/>
</dbReference>
<dbReference type="PROSITE" id="PS50045">
    <property type="entry name" value="SIGMA54_INTERACT_4"/>
    <property type="match status" value="1"/>
</dbReference>
<evidence type="ECO:0000259" key="4">
    <source>
        <dbReference type="PROSITE" id="PS50045"/>
    </source>
</evidence>
<evidence type="ECO:0000256" key="2">
    <source>
        <dbReference type="ARBA" id="ARBA00022840"/>
    </source>
</evidence>
<dbReference type="EC" id="2.7.3.-" evidence="7"/>
<dbReference type="Gene3D" id="1.10.8.60">
    <property type="match status" value="1"/>
</dbReference>
<dbReference type="PROSITE" id="PS00676">
    <property type="entry name" value="SIGMA54_INTERACT_2"/>
    <property type="match status" value="1"/>
</dbReference>
<dbReference type="InterPro" id="IPR002078">
    <property type="entry name" value="Sigma_54_int"/>
</dbReference>
<reference evidence="7" key="2">
    <citation type="submission" date="2020-01" db="EMBL/GenBank/DDBJ databases">
        <authorList>
            <person name="Hornung B."/>
        </authorList>
    </citation>
    <scope>NUCLEOTIDE SEQUENCE</scope>
    <source>
        <strain evidence="7">PacBioINE</strain>
    </source>
</reference>
<dbReference type="PROSITE" id="PS00675">
    <property type="entry name" value="SIGMA54_INTERACT_1"/>
    <property type="match status" value="1"/>
</dbReference>
<dbReference type="PROSITE" id="PS50112">
    <property type="entry name" value="PAS"/>
    <property type="match status" value="1"/>
</dbReference>
<dbReference type="GO" id="GO:0006355">
    <property type="term" value="P:regulation of DNA-templated transcription"/>
    <property type="evidence" value="ECO:0007669"/>
    <property type="project" value="InterPro"/>
</dbReference>
<dbReference type="InterPro" id="IPR000700">
    <property type="entry name" value="PAS-assoc_C"/>
</dbReference>
<dbReference type="SUPFAM" id="SSF52540">
    <property type="entry name" value="P-loop containing nucleoside triphosphate hydrolases"/>
    <property type="match status" value="1"/>
</dbReference>
<dbReference type="PANTHER" id="PTHR32071:SF57">
    <property type="entry name" value="C4-DICARBOXYLATE TRANSPORT TRANSCRIPTIONAL REGULATORY PROTEIN DCTD"/>
    <property type="match status" value="1"/>
</dbReference>
<dbReference type="InterPro" id="IPR035965">
    <property type="entry name" value="PAS-like_dom_sf"/>
</dbReference>
<dbReference type="PANTHER" id="PTHR32071">
    <property type="entry name" value="TRANSCRIPTIONAL REGULATORY PROTEIN"/>
    <property type="match status" value="1"/>
</dbReference>
<dbReference type="EMBL" id="LR746496">
    <property type="protein sequence ID" value="CAA7603433.1"/>
    <property type="molecule type" value="Genomic_DNA"/>
</dbReference>
<keyword evidence="1" id="KW-0547">Nucleotide-binding</keyword>
<dbReference type="SMART" id="SM00382">
    <property type="entry name" value="AAA"/>
    <property type="match status" value="1"/>
</dbReference>
<evidence type="ECO:0000256" key="3">
    <source>
        <dbReference type="SAM" id="Coils"/>
    </source>
</evidence>
<evidence type="ECO:0000313" key="8">
    <source>
        <dbReference type="EMBL" id="CEJ07152.1"/>
    </source>
</evidence>
<feature type="coiled-coil region" evidence="3">
    <location>
        <begin position="118"/>
        <end position="145"/>
    </location>
</feature>
<dbReference type="InterPro" id="IPR013656">
    <property type="entry name" value="PAS_4"/>
</dbReference>
<dbReference type="GO" id="GO:0005524">
    <property type="term" value="F:ATP binding"/>
    <property type="evidence" value="ECO:0007669"/>
    <property type="project" value="UniProtKB-KW"/>
</dbReference>
<protein>
    <submittedName>
        <fullName evidence="8">Nif-specific regulatory protein</fullName>
    </submittedName>
    <submittedName>
        <fullName evidence="7">RNA polymerase sigma factor 54 interaction domain protein</fullName>
        <ecNumber evidence="7">2.7.3.-</ecNumber>
    </submittedName>
</protein>